<accession>A0ABS4ZJV6</accession>
<evidence type="ECO:0000256" key="1">
    <source>
        <dbReference type="SAM" id="MobiDB-lite"/>
    </source>
</evidence>
<proteinExistence type="predicted"/>
<evidence type="ECO:0000313" key="2">
    <source>
        <dbReference type="EMBL" id="MBP2437572.1"/>
    </source>
</evidence>
<feature type="region of interest" description="Disordered" evidence="1">
    <location>
        <begin position="1"/>
        <end position="21"/>
    </location>
</feature>
<dbReference type="RefSeq" id="WP_165133636.1">
    <property type="nucleotide sequence ID" value="NZ_CP049253.1"/>
</dbReference>
<keyword evidence="3" id="KW-1185">Reference proteome</keyword>
<comment type="caution">
    <text evidence="2">The sequence shown here is derived from an EMBL/GenBank/DDBJ whole genome shotgun (WGS) entry which is preliminary data.</text>
</comment>
<organism evidence="2 3">
    <name type="scientific">Microbacterium amylolyticum</name>
    <dbReference type="NCBI Taxonomy" id="936337"/>
    <lineage>
        <taxon>Bacteria</taxon>
        <taxon>Bacillati</taxon>
        <taxon>Actinomycetota</taxon>
        <taxon>Actinomycetes</taxon>
        <taxon>Micrococcales</taxon>
        <taxon>Microbacteriaceae</taxon>
        <taxon>Microbacterium</taxon>
    </lineage>
</organism>
<feature type="compositionally biased region" description="Acidic residues" evidence="1">
    <location>
        <begin position="12"/>
        <end position="21"/>
    </location>
</feature>
<protein>
    <submittedName>
        <fullName evidence="2">Uncharacterized protein</fullName>
    </submittedName>
</protein>
<name>A0ABS4ZJV6_9MICO</name>
<dbReference type="Proteomes" id="UP001519362">
    <property type="component" value="Unassembled WGS sequence"/>
</dbReference>
<evidence type="ECO:0000313" key="3">
    <source>
        <dbReference type="Proteomes" id="UP001519362"/>
    </source>
</evidence>
<gene>
    <name evidence="2" type="ORF">JOF34_002158</name>
</gene>
<dbReference type="EMBL" id="JAGIOL010000001">
    <property type="protein sequence ID" value="MBP2437572.1"/>
    <property type="molecule type" value="Genomic_DNA"/>
</dbReference>
<sequence length="183" mass="19553">MQNANDATPDLVEPEPEPEPDYDVADLLTWPISTESVGPLHLGMSIDDAAQILGAEIQHDERPSFAGCSLVQAGESEFWDAGLWVTAYDGVVTEMAARYRGPKDIEGVGIVEDHDELPALLGEPVAQGWVHGAGPIWVHEGQGVGVVLIASQPEQNQDLPATVTVIDLAHSSTDPATYTSRCM</sequence>
<reference evidence="2 3" key="1">
    <citation type="submission" date="2021-03" db="EMBL/GenBank/DDBJ databases">
        <title>Sequencing the genomes of 1000 actinobacteria strains.</title>
        <authorList>
            <person name="Klenk H.-P."/>
        </authorList>
    </citation>
    <scope>NUCLEOTIDE SEQUENCE [LARGE SCALE GENOMIC DNA]</scope>
    <source>
        <strain evidence="2 3">DSM 24221</strain>
    </source>
</reference>